<dbReference type="InterPro" id="IPR036866">
    <property type="entry name" value="RibonucZ/Hydroxyglut_hydro"/>
</dbReference>
<name>A0A932I1S5_UNCTE</name>
<evidence type="ECO:0000259" key="3">
    <source>
        <dbReference type="SMART" id="SM00849"/>
    </source>
</evidence>
<dbReference type="SUPFAM" id="SSF56281">
    <property type="entry name" value="Metallo-hydrolase/oxidoreductase"/>
    <property type="match status" value="1"/>
</dbReference>
<dbReference type="GO" id="GO:0016787">
    <property type="term" value="F:hydrolase activity"/>
    <property type="evidence" value="ECO:0007669"/>
    <property type="project" value="UniProtKB-UniRule"/>
</dbReference>
<keyword evidence="1 2" id="KW-0378">Hydrolase</keyword>
<dbReference type="InterPro" id="IPR001279">
    <property type="entry name" value="Metallo-B-lactamas"/>
</dbReference>
<feature type="domain" description="Metallo-beta-lactamase" evidence="3">
    <location>
        <begin position="9"/>
        <end position="197"/>
    </location>
</feature>
<accession>A0A932I1S5</accession>
<dbReference type="NCBIfam" id="NF001911">
    <property type="entry name" value="PRK00685.1"/>
    <property type="match status" value="1"/>
</dbReference>
<evidence type="ECO:0000313" key="5">
    <source>
        <dbReference type="Proteomes" id="UP000782312"/>
    </source>
</evidence>
<sequence>MGATLTYLGHSSFLVKTGGGKTLYLDPWLEGNPRCPQNLQAPQEADLICVTHGHFDHTSGVIPIFKKKPCLVAGPYELVNHLAADGNFGDKANGMNKGGTVAFGDIKVTLTHAMHSSSYGKPGTYAGEPCGLVITFEDGKKLYDAGDTALFGDMRYIGELYAPDLCLLPIGDRFTMDPRQAAIACELLGARRAVPIHHSTFPPLTGTPAQFREEVKKRGLKTEITVLEPGQTVTV</sequence>
<comment type="similarity">
    <text evidence="2">Belongs to the UPF0173 family.</text>
</comment>
<dbReference type="AlphaFoldDB" id="A0A932I1S5"/>
<gene>
    <name evidence="4" type="ORF">HYZ11_12050</name>
</gene>
<dbReference type="PANTHER" id="PTHR43546:SF3">
    <property type="entry name" value="UPF0173 METAL-DEPENDENT HYDROLASE MJ1163"/>
    <property type="match status" value="1"/>
</dbReference>
<dbReference type="EMBL" id="JACPUR010000027">
    <property type="protein sequence ID" value="MBI3128330.1"/>
    <property type="molecule type" value="Genomic_DNA"/>
</dbReference>
<dbReference type="InterPro" id="IPR022877">
    <property type="entry name" value="UPF0173"/>
</dbReference>
<evidence type="ECO:0000256" key="2">
    <source>
        <dbReference type="HAMAP-Rule" id="MF_00457"/>
    </source>
</evidence>
<dbReference type="InterPro" id="IPR050114">
    <property type="entry name" value="UPF0173_UPF0282_UlaG_hydrolase"/>
</dbReference>
<evidence type="ECO:0000313" key="4">
    <source>
        <dbReference type="EMBL" id="MBI3128330.1"/>
    </source>
</evidence>
<dbReference type="SMART" id="SM00849">
    <property type="entry name" value="Lactamase_B"/>
    <property type="match status" value="1"/>
</dbReference>
<proteinExistence type="inferred from homology"/>
<evidence type="ECO:0000256" key="1">
    <source>
        <dbReference type="ARBA" id="ARBA00022801"/>
    </source>
</evidence>
<protein>
    <recommendedName>
        <fullName evidence="2">UPF0173 metal-dependent hydrolase HYZ11_12050</fullName>
    </recommendedName>
</protein>
<dbReference type="PANTHER" id="PTHR43546">
    <property type="entry name" value="UPF0173 METAL-DEPENDENT HYDROLASE MJ1163-RELATED"/>
    <property type="match status" value="1"/>
</dbReference>
<reference evidence="4" key="1">
    <citation type="submission" date="2020-07" db="EMBL/GenBank/DDBJ databases">
        <title>Huge and variable diversity of episymbiotic CPR bacteria and DPANN archaea in groundwater ecosystems.</title>
        <authorList>
            <person name="He C.Y."/>
            <person name="Keren R."/>
            <person name="Whittaker M."/>
            <person name="Farag I.F."/>
            <person name="Doudna J."/>
            <person name="Cate J.H.D."/>
            <person name="Banfield J.F."/>
        </authorList>
    </citation>
    <scope>NUCLEOTIDE SEQUENCE</scope>
    <source>
        <strain evidence="4">NC_groundwater_763_Ag_S-0.2um_68_21</strain>
    </source>
</reference>
<dbReference type="Proteomes" id="UP000782312">
    <property type="component" value="Unassembled WGS sequence"/>
</dbReference>
<dbReference type="Pfam" id="PF12706">
    <property type="entry name" value="Lactamase_B_2"/>
    <property type="match status" value="1"/>
</dbReference>
<dbReference type="Gene3D" id="3.60.15.10">
    <property type="entry name" value="Ribonuclease Z/Hydroxyacylglutathione hydrolase-like"/>
    <property type="match status" value="1"/>
</dbReference>
<comment type="caution">
    <text evidence="4">The sequence shown here is derived from an EMBL/GenBank/DDBJ whole genome shotgun (WGS) entry which is preliminary data.</text>
</comment>
<organism evidence="4 5">
    <name type="scientific">Tectimicrobiota bacterium</name>
    <dbReference type="NCBI Taxonomy" id="2528274"/>
    <lineage>
        <taxon>Bacteria</taxon>
        <taxon>Pseudomonadati</taxon>
        <taxon>Nitrospinota/Tectimicrobiota group</taxon>
        <taxon>Candidatus Tectimicrobiota</taxon>
    </lineage>
</organism>
<dbReference type="HAMAP" id="MF_00457">
    <property type="entry name" value="UPF0173"/>
    <property type="match status" value="1"/>
</dbReference>